<comment type="caution">
    <text evidence="1">The sequence shown here is derived from an EMBL/GenBank/DDBJ whole genome shotgun (WGS) entry which is preliminary data.</text>
</comment>
<evidence type="ECO:0000313" key="2">
    <source>
        <dbReference type="Proteomes" id="UP001144978"/>
    </source>
</evidence>
<accession>A0ACC1N503</accession>
<protein>
    <submittedName>
        <fullName evidence="1">Uncharacterized protein</fullName>
    </submittedName>
</protein>
<sequence>MSSTSAQSPRIAIVGGGLAGLVLLLTLSRRGIPATLYERDADSNSRARLGGMLDLEWESGQRALRENGSTRMGSVPPVEDTAGWIDPRLNGGRFLDTEQVVRPSASRKNASACITGISTKADLWWLRHHPRVLALPFKKGVKRAEKANAIDLFVAAEPLEGSEKTQWESLFEEVPAPLTEEERVAHLRQLDGVACSSDAFFPFPDNVHRARRSGVRYLAAPAGASWMRNASRPRTSTTWYAWPQFAVAALFWLRESSPPCAAISVRGLRHPCTLRLHTAAARDAPLEVRASVSPPRAYAQGYASAHTQDAPSGVYFPQRTRQTWLGGALASTGKGEGARR</sequence>
<dbReference type="EMBL" id="JANSHE010004932">
    <property type="protein sequence ID" value="KAJ2973716.1"/>
    <property type="molecule type" value="Genomic_DNA"/>
</dbReference>
<organism evidence="1 2">
    <name type="scientific">Trametes sanguinea</name>
    <dbReference type="NCBI Taxonomy" id="158606"/>
    <lineage>
        <taxon>Eukaryota</taxon>
        <taxon>Fungi</taxon>
        <taxon>Dikarya</taxon>
        <taxon>Basidiomycota</taxon>
        <taxon>Agaricomycotina</taxon>
        <taxon>Agaricomycetes</taxon>
        <taxon>Polyporales</taxon>
        <taxon>Polyporaceae</taxon>
        <taxon>Trametes</taxon>
    </lineage>
</organism>
<name>A0ACC1N503_9APHY</name>
<keyword evidence="2" id="KW-1185">Reference proteome</keyword>
<dbReference type="Proteomes" id="UP001144978">
    <property type="component" value="Unassembled WGS sequence"/>
</dbReference>
<evidence type="ECO:0000313" key="1">
    <source>
        <dbReference type="EMBL" id="KAJ2973716.1"/>
    </source>
</evidence>
<reference evidence="1" key="1">
    <citation type="submission" date="2022-08" db="EMBL/GenBank/DDBJ databases">
        <title>Genome Sequence of Pycnoporus sanguineus.</title>
        <authorList>
            <person name="Buettner E."/>
        </authorList>
    </citation>
    <scope>NUCLEOTIDE SEQUENCE</scope>
    <source>
        <strain evidence="1">CG-C14</strain>
    </source>
</reference>
<proteinExistence type="predicted"/>
<gene>
    <name evidence="1" type="ORF">NUW54_g12015</name>
</gene>